<feature type="region of interest" description="Disordered" evidence="1">
    <location>
        <begin position="1"/>
        <end position="24"/>
    </location>
</feature>
<evidence type="ECO:0000256" key="1">
    <source>
        <dbReference type="SAM" id="MobiDB-lite"/>
    </source>
</evidence>
<feature type="transmembrane region" description="Helical" evidence="2">
    <location>
        <begin position="84"/>
        <end position="102"/>
    </location>
</feature>
<organism evidence="4 5">
    <name type="scientific">Natrinema soli</name>
    <dbReference type="NCBI Taxonomy" id="1930624"/>
    <lineage>
        <taxon>Archaea</taxon>
        <taxon>Methanobacteriati</taxon>
        <taxon>Methanobacteriota</taxon>
        <taxon>Stenosarchaea group</taxon>
        <taxon>Halobacteria</taxon>
        <taxon>Halobacteriales</taxon>
        <taxon>Natrialbaceae</taxon>
        <taxon>Natrinema</taxon>
    </lineage>
</organism>
<feature type="transmembrane region" description="Helical" evidence="2">
    <location>
        <begin position="61"/>
        <end position="78"/>
    </location>
</feature>
<evidence type="ECO:0000313" key="5">
    <source>
        <dbReference type="Proteomes" id="UP001596383"/>
    </source>
</evidence>
<feature type="domain" description="DUF7982" evidence="3">
    <location>
        <begin position="30"/>
        <end position="284"/>
    </location>
</feature>
<dbReference type="RefSeq" id="WP_273739972.1">
    <property type="nucleotide sequence ID" value="NZ_JAQIVI010000318.1"/>
</dbReference>
<dbReference type="Proteomes" id="UP001596383">
    <property type="component" value="Unassembled WGS sequence"/>
</dbReference>
<keyword evidence="2" id="KW-0472">Membrane</keyword>
<dbReference type="Pfam" id="PF25939">
    <property type="entry name" value="DUF7982"/>
    <property type="match status" value="1"/>
</dbReference>
<dbReference type="InterPro" id="IPR058288">
    <property type="entry name" value="DUF7982"/>
</dbReference>
<evidence type="ECO:0000256" key="2">
    <source>
        <dbReference type="SAM" id="Phobius"/>
    </source>
</evidence>
<comment type="caution">
    <text evidence="4">The sequence shown here is derived from an EMBL/GenBank/DDBJ whole genome shotgun (WGS) entry which is preliminary data.</text>
</comment>
<dbReference type="EMBL" id="JBHSWV010000318">
    <property type="protein sequence ID" value="MFC6767041.1"/>
    <property type="molecule type" value="Genomic_DNA"/>
</dbReference>
<dbReference type="AlphaFoldDB" id="A0ABD5SPC4"/>
<keyword evidence="2" id="KW-0812">Transmembrane</keyword>
<keyword evidence="2" id="KW-1133">Transmembrane helix</keyword>
<sequence>MKPDNPDENINRSIAGVERPRDQSRARLADLENRAERLTARNERLHDHVGWSERSGTDPSTLGFVGLSALCVGGAFVVPSAQSVLFTLAGIGVVGALLVATMTRGEFIERGDAEEVYAACAANYDALIAAFDHGADRFYLPDEDGHIRLFVPRRSDDAPESVTAPVSGDADRRGLFLEPIGSGFVREVEGAVADAKLSTPAAMVEQLTDALEDRFEFVTATDSVVEAGRAEIAVSGSAFGPVDRFDHPVASILAVGLATHLERPVRLEVTDDTDRGEWLVRCHWETNAE</sequence>
<proteinExistence type="predicted"/>
<keyword evidence="5" id="KW-1185">Reference proteome</keyword>
<evidence type="ECO:0000259" key="3">
    <source>
        <dbReference type="Pfam" id="PF25939"/>
    </source>
</evidence>
<reference evidence="4 5" key="1">
    <citation type="journal article" date="2019" name="Int. J. Syst. Evol. Microbiol.">
        <title>The Global Catalogue of Microorganisms (GCM) 10K type strain sequencing project: providing services to taxonomists for standard genome sequencing and annotation.</title>
        <authorList>
            <consortium name="The Broad Institute Genomics Platform"/>
            <consortium name="The Broad Institute Genome Sequencing Center for Infectious Disease"/>
            <person name="Wu L."/>
            <person name="Ma J."/>
        </authorList>
    </citation>
    <scope>NUCLEOTIDE SEQUENCE [LARGE SCALE GENOMIC DNA]</scope>
    <source>
        <strain evidence="4 5">LMG 29247</strain>
    </source>
</reference>
<name>A0ABD5SPC4_9EURY</name>
<accession>A0ABD5SPC4</accession>
<gene>
    <name evidence="4" type="ORF">ACFQE6_19275</name>
</gene>
<dbReference type="CDD" id="cd14686">
    <property type="entry name" value="bZIP"/>
    <property type="match status" value="1"/>
</dbReference>
<protein>
    <recommendedName>
        <fullName evidence="3">DUF7982 domain-containing protein</fullName>
    </recommendedName>
</protein>
<evidence type="ECO:0000313" key="4">
    <source>
        <dbReference type="EMBL" id="MFC6767041.1"/>
    </source>
</evidence>